<keyword evidence="2" id="KW-1185">Reference proteome</keyword>
<dbReference type="Proteomes" id="UP000091857">
    <property type="component" value="Chromosome 15"/>
</dbReference>
<protein>
    <submittedName>
        <fullName evidence="1">Uncharacterized protein</fullName>
    </submittedName>
</protein>
<evidence type="ECO:0000313" key="2">
    <source>
        <dbReference type="Proteomes" id="UP000091857"/>
    </source>
</evidence>
<accession>A0ACB7GCD0</accession>
<organism evidence="1 2">
    <name type="scientific">Manihot esculenta</name>
    <name type="common">Cassava</name>
    <name type="synonym">Jatropha manihot</name>
    <dbReference type="NCBI Taxonomy" id="3983"/>
    <lineage>
        <taxon>Eukaryota</taxon>
        <taxon>Viridiplantae</taxon>
        <taxon>Streptophyta</taxon>
        <taxon>Embryophyta</taxon>
        <taxon>Tracheophyta</taxon>
        <taxon>Spermatophyta</taxon>
        <taxon>Magnoliopsida</taxon>
        <taxon>eudicotyledons</taxon>
        <taxon>Gunneridae</taxon>
        <taxon>Pentapetalae</taxon>
        <taxon>rosids</taxon>
        <taxon>fabids</taxon>
        <taxon>Malpighiales</taxon>
        <taxon>Euphorbiaceae</taxon>
        <taxon>Crotonoideae</taxon>
        <taxon>Manihoteae</taxon>
        <taxon>Manihot</taxon>
    </lineage>
</organism>
<dbReference type="EMBL" id="CM004401">
    <property type="protein sequence ID" value="KAG8637897.1"/>
    <property type="molecule type" value="Genomic_DNA"/>
</dbReference>
<evidence type="ECO:0000313" key="1">
    <source>
        <dbReference type="EMBL" id="KAG8637897.1"/>
    </source>
</evidence>
<reference evidence="2" key="1">
    <citation type="journal article" date="2016" name="Nat. Biotechnol.">
        <title>Sequencing wild and cultivated cassava and related species reveals extensive interspecific hybridization and genetic diversity.</title>
        <authorList>
            <person name="Bredeson J.V."/>
            <person name="Lyons J.B."/>
            <person name="Prochnik S.E."/>
            <person name="Wu G.A."/>
            <person name="Ha C.M."/>
            <person name="Edsinger-Gonzales E."/>
            <person name="Grimwood J."/>
            <person name="Schmutz J."/>
            <person name="Rabbi I.Y."/>
            <person name="Egesi C."/>
            <person name="Nauluvula P."/>
            <person name="Lebot V."/>
            <person name="Ndunguru J."/>
            <person name="Mkamilo G."/>
            <person name="Bart R.S."/>
            <person name="Setter T.L."/>
            <person name="Gleadow R.M."/>
            <person name="Kulakow P."/>
            <person name="Ferguson M.E."/>
            <person name="Rounsley S."/>
            <person name="Rokhsar D.S."/>
        </authorList>
    </citation>
    <scope>NUCLEOTIDE SEQUENCE [LARGE SCALE GENOMIC DNA]</scope>
    <source>
        <strain evidence="2">cv. AM560-2</strain>
    </source>
</reference>
<comment type="caution">
    <text evidence="1">The sequence shown here is derived from an EMBL/GenBank/DDBJ whole genome shotgun (WGS) entry which is preliminary data.</text>
</comment>
<gene>
    <name evidence="1" type="ORF">MANES_15G178980v8</name>
</gene>
<sequence>MVTGPLAVPLLGSPVDHRILPLLTFIATHPLALVFAFDGFKMKIFLSEFAMLVYTLFVSCCPQYPPPPAPPGPASCTESCCLASLLEMPIYIYIPLVSLTTNG</sequence>
<name>A0ACB7GCD0_MANES</name>
<proteinExistence type="predicted"/>